<evidence type="ECO:0000313" key="2">
    <source>
        <dbReference type="Proteomes" id="UP000299102"/>
    </source>
</evidence>
<protein>
    <submittedName>
        <fullName evidence="1">Uncharacterized protein</fullName>
    </submittedName>
</protein>
<proteinExistence type="predicted"/>
<evidence type="ECO:0000313" key="1">
    <source>
        <dbReference type="EMBL" id="GBP92500.1"/>
    </source>
</evidence>
<accession>A0A4C1ZWY2</accession>
<organism evidence="1 2">
    <name type="scientific">Eumeta variegata</name>
    <name type="common">Bagworm moth</name>
    <name type="synonym">Eumeta japonica</name>
    <dbReference type="NCBI Taxonomy" id="151549"/>
    <lineage>
        <taxon>Eukaryota</taxon>
        <taxon>Metazoa</taxon>
        <taxon>Ecdysozoa</taxon>
        <taxon>Arthropoda</taxon>
        <taxon>Hexapoda</taxon>
        <taxon>Insecta</taxon>
        <taxon>Pterygota</taxon>
        <taxon>Neoptera</taxon>
        <taxon>Endopterygota</taxon>
        <taxon>Lepidoptera</taxon>
        <taxon>Glossata</taxon>
        <taxon>Ditrysia</taxon>
        <taxon>Tineoidea</taxon>
        <taxon>Psychidae</taxon>
        <taxon>Oiketicinae</taxon>
        <taxon>Eumeta</taxon>
    </lineage>
</organism>
<dbReference type="AlphaFoldDB" id="A0A4C1ZWY2"/>
<reference evidence="1 2" key="1">
    <citation type="journal article" date="2019" name="Commun. Biol.">
        <title>The bagworm genome reveals a unique fibroin gene that provides high tensile strength.</title>
        <authorList>
            <person name="Kono N."/>
            <person name="Nakamura H."/>
            <person name="Ohtoshi R."/>
            <person name="Tomita M."/>
            <person name="Numata K."/>
            <person name="Arakawa K."/>
        </authorList>
    </citation>
    <scope>NUCLEOTIDE SEQUENCE [LARGE SCALE GENOMIC DNA]</scope>
</reference>
<dbReference type="EMBL" id="BGZK01002279">
    <property type="protein sequence ID" value="GBP92500.1"/>
    <property type="molecule type" value="Genomic_DNA"/>
</dbReference>
<sequence>MNEVPSGDNIVVVLTSQRTTPTHCGGVVENRRLRAAAARRPAWAARAARTGPRRRRCVTGARNENKHSLMTIGSRCSDHRPPSVVFSRVFMRRPQTKGRCRPRRGRLQIFLRTPRVLHVDRIYRRRMLNIAAFPFHWSGPDEGVRAP</sequence>
<gene>
    <name evidence="1" type="ORF">EVAR_63075_1</name>
</gene>
<comment type="caution">
    <text evidence="1">The sequence shown here is derived from an EMBL/GenBank/DDBJ whole genome shotgun (WGS) entry which is preliminary data.</text>
</comment>
<dbReference type="Proteomes" id="UP000299102">
    <property type="component" value="Unassembled WGS sequence"/>
</dbReference>
<name>A0A4C1ZWY2_EUMVA</name>
<keyword evidence="2" id="KW-1185">Reference proteome</keyword>